<evidence type="ECO:0000313" key="1">
    <source>
        <dbReference type="EMBL" id="MFC5517759.1"/>
    </source>
</evidence>
<organism evidence="1 2">
    <name type="scientific">Kaistia terrae</name>
    <dbReference type="NCBI Taxonomy" id="537017"/>
    <lineage>
        <taxon>Bacteria</taxon>
        <taxon>Pseudomonadati</taxon>
        <taxon>Pseudomonadota</taxon>
        <taxon>Alphaproteobacteria</taxon>
        <taxon>Hyphomicrobiales</taxon>
        <taxon>Kaistiaceae</taxon>
        <taxon>Kaistia</taxon>
    </lineage>
</organism>
<name>A0ABW0Q099_9HYPH</name>
<comment type="caution">
    <text evidence="1">The sequence shown here is derived from an EMBL/GenBank/DDBJ whole genome shotgun (WGS) entry which is preliminary data.</text>
</comment>
<dbReference type="EMBL" id="JBHSML010000012">
    <property type="protein sequence ID" value="MFC5517759.1"/>
    <property type="molecule type" value="Genomic_DNA"/>
</dbReference>
<protein>
    <submittedName>
        <fullName evidence="1">Uncharacterized protein</fullName>
    </submittedName>
</protein>
<evidence type="ECO:0000313" key="2">
    <source>
        <dbReference type="Proteomes" id="UP001596150"/>
    </source>
</evidence>
<proteinExistence type="predicted"/>
<dbReference type="Proteomes" id="UP001596150">
    <property type="component" value="Unassembled WGS sequence"/>
</dbReference>
<sequence>MFETLPGGAGGTRIFDETELTDVLAAYGLPGPVPCVPASVSAAQAKLALDAVITVPGEEVEEGVFVGRVKLLDAVEAMTAAHPVRAVRIWFADANVWERTQPYVSALGLEMSLDDDAIDTLFVAADLY</sequence>
<keyword evidence="2" id="KW-1185">Reference proteome</keyword>
<gene>
    <name evidence="1" type="ORF">ACFPP9_18415</name>
</gene>
<accession>A0ABW0Q099</accession>
<reference evidence="2" key="1">
    <citation type="journal article" date="2019" name="Int. J. Syst. Evol. Microbiol.">
        <title>The Global Catalogue of Microorganisms (GCM) 10K type strain sequencing project: providing services to taxonomists for standard genome sequencing and annotation.</title>
        <authorList>
            <consortium name="The Broad Institute Genomics Platform"/>
            <consortium name="The Broad Institute Genome Sequencing Center for Infectious Disease"/>
            <person name="Wu L."/>
            <person name="Ma J."/>
        </authorList>
    </citation>
    <scope>NUCLEOTIDE SEQUENCE [LARGE SCALE GENOMIC DNA]</scope>
    <source>
        <strain evidence="2">KACC 12633</strain>
    </source>
</reference>